<feature type="compositionally biased region" description="Basic and acidic residues" evidence="1">
    <location>
        <begin position="792"/>
        <end position="810"/>
    </location>
</feature>
<dbReference type="InterPro" id="IPR057566">
    <property type="entry name" value="TPR_TTI1_N"/>
</dbReference>
<feature type="compositionally biased region" description="Low complexity" evidence="1">
    <location>
        <begin position="1037"/>
        <end position="1061"/>
    </location>
</feature>
<dbReference type="EMBL" id="KZ821246">
    <property type="protein sequence ID" value="PYH43137.1"/>
    <property type="molecule type" value="Genomic_DNA"/>
</dbReference>
<feature type="region of interest" description="Disordered" evidence="1">
    <location>
        <begin position="1031"/>
        <end position="1061"/>
    </location>
</feature>
<sequence>MEISRQEAFSKLKPPCVELSAVGLRFRANQASPNDVFKALKPVYTVLSDLGSKNALDEKLAEYAFFPLCHIFNETQRTPINSLELAVKCLQVLVEKGWRRKLSHQMGKQLMILLTLIVGGAPSKANASQSTQTRSVELSVAGFNCLSAIFNVLDGPAATATIYHEVGTATVVDQTVYVLLEGISDDQSDQLCISAAESLGALYHRISDRVVLASIMPRTVSTLTKIIRPTTQARRSYKLLSLCLQILTDMLRKVLNDRDTKVTGSPGQSQKQDDPLVLDASWLKATATQIKLALANIIQIRRHERLEVQTALRELCLMAIEECQATLHESLPILVETLVVLSDVDDNNTPNEAFSALTHHATTYPVVVDHLKNSLHSWITSFPRTMQGNDETAKQWAVKQISTAFQVLSQVQSSSDILESSLASGICDSVAAAVNHATNALQPLNTDATQAQNLDVLHYGSTSEGFEPVLMEHKSQRDTLRDLRSMVVRLSSSESGNGITRLIINRLYQEHGDALISPMWLSLNLIRSNLQATAAFDDFISLDEPEPSSGQITTRAGMIEELYYIALPILNEPLANESHDWRVQALALEAVALQAQQLGEAFRPELMDALYPVLQLLASNNPNLQRHAMTCLSLLTNACNYKDASTMVIENVDYLVNSVALKLNTFDVSPYPPQVLLMMVRLCGPRLIPYLDDLVDSIFGILDMYHGYPKLVELMFRTLAAIVEEGTKNPALLAISDGSESTEAKHRKKRYESPDVSALVQDFAQRRAKRAKLMDDLDHKSNTTLSHPQKPWKSESPEAHEQEDEQKPTEFDSTLADLLNQDNDDSDGPLPAPKEPEDSEKPLSKSHTLLLHIVRSIPSYLSSPSPYLRRSLLTILVEVFPTLSANDNSFLPLINDLWPSLAARICFPTSAITANTTKTLKAPTSTTLTLSTPTDSTSTDSLEEETYVTTTACHAVQTLARTAGDFLASRIENEFPRWERLYRQVWTKVRLDAEKALERRERLQQQQQQQQQRSTNRLLLDEVVTSSVSAEVGPDQLATSSDRNSSNSTSKSSTTQLTLTQSLSLHPTSARTFTPHHAIWRSLIPLFLAVLTHVRLPLAVGDTICGFVVEWVVLFARGDKKVYERWVTGGRSLRREVGGRAAAADADAESADLASIAEALEALETWNADLTWFLFQQHHSKKASAGVRAKATRKPTESPLICEVVEDEQQPLKEWSVPGTGLRFAELIF</sequence>
<evidence type="ECO:0000256" key="1">
    <source>
        <dbReference type="SAM" id="MobiDB-lite"/>
    </source>
</evidence>
<reference evidence="3 4" key="1">
    <citation type="submission" date="2016-12" db="EMBL/GenBank/DDBJ databases">
        <title>The genomes of Aspergillus section Nigri reveals drivers in fungal speciation.</title>
        <authorList>
            <consortium name="DOE Joint Genome Institute"/>
            <person name="Vesth T.C."/>
            <person name="Nybo J."/>
            <person name="Theobald S."/>
            <person name="Brandl J."/>
            <person name="Frisvad J.C."/>
            <person name="Nielsen K.F."/>
            <person name="Lyhne E.K."/>
            <person name="Kogle M.E."/>
            <person name="Kuo A."/>
            <person name="Riley R."/>
            <person name="Clum A."/>
            <person name="Nolan M."/>
            <person name="Lipzen A."/>
            <person name="Salamov A."/>
            <person name="Henrissat B."/>
            <person name="Wiebenga A."/>
            <person name="De Vries R.P."/>
            <person name="Grigoriev I.V."/>
            <person name="Mortensen U.H."/>
            <person name="Andersen M.R."/>
            <person name="Baker S.E."/>
        </authorList>
    </citation>
    <scope>NUCLEOTIDE SEQUENCE [LARGE SCALE GENOMIC DNA]</scope>
    <source>
        <strain evidence="3 4">JOP 1030-1</strain>
    </source>
</reference>
<dbReference type="InterPro" id="IPR016024">
    <property type="entry name" value="ARM-type_fold"/>
</dbReference>
<dbReference type="OrthoDB" id="6781668at2759"/>
<dbReference type="Pfam" id="PF24173">
    <property type="entry name" value="TPR_TTI1_N"/>
    <property type="match status" value="1"/>
</dbReference>
<dbReference type="RefSeq" id="XP_025429119.1">
    <property type="nucleotide sequence ID" value="XM_025579733.1"/>
</dbReference>
<proteinExistence type="predicted"/>
<organism evidence="3 4">
    <name type="scientific">Aspergillus saccharolyticus JOP 1030-1</name>
    <dbReference type="NCBI Taxonomy" id="1450539"/>
    <lineage>
        <taxon>Eukaryota</taxon>
        <taxon>Fungi</taxon>
        <taxon>Dikarya</taxon>
        <taxon>Ascomycota</taxon>
        <taxon>Pezizomycotina</taxon>
        <taxon>Eurotiomycetes</taxon>
        <taxon>Eurotiomycetidae</taxon>
        <taxon>Eurotiales</taxon>
        <taxon>Aspergillaceae</taxon>
        <taxon>Aspergillus</taxon>
        <taxon>Aspergillus subgen. Circumdati</taxon>
    </lineage>
</organism>
<gene>
    <name evidence="3" type="ORF">BP01DRAFT_425126</name>
</gene>
<dbReference type="AlphaFoldDB" id="A0A318Z9N6"/>
<dbReference type="InterPro" id="IPR011989">
    <property type="entry name" value="ARM-like"/>
</dbReference>
<dbReference type="Pfam" id="PF21547">
    <property type="entry name" value="TTI1"/>
    <property type="match status" value="1"/>
</dbReference>
<dbReference type="GO" id="GO:0005737">
    <property type="term" value="C:cytoplasm"/>
    <property type="evidence" value="ECO:0007669"/>
    <property type="project" value="TreeGrafter"/>
</dbReference>
<dbReference type="PANTHER" id="PTHR18460:SF3">
    <property type="entry name" value="TELO2-INTERACTING PROTEIN 1 HOMOLOG"/>
    <property type="match status" value="1"/>
</dbReference>
<name>A0A318Z9N6_9EURO</name>
<feature type="compositionally biased region" description="Basic and acidic residues" evidence="1">
    <location>
        <begin position="772"/>
        <end position="781"/>
    </location>
</feature>
<protein>
    <submittedName>
        <fullName evidence="3">HEAT repeat protein</fullName>
    </submittedName>
</protein>
<dbReference type="Gene3D" id="1.25.10.10">
    <property type="entry name" value="Leucine-rich Repeat Variant"/>
    <property type="match status" value="1"/>
</dbReference>
<dbReference type="STRING" id="1450539.A0A318Z9N6"/>
<dbReference type="SUPFAM" id="SSF48371">
    <property type="entry name" value="ARM repeat"/>
    <property type="match status" value="1"/>
</dbReference>
<accession>A0A318Z9N6</accession>
<feature type="region of interest" description="Disordered" evidence="1">
    <location>
        <begin position="771"/>
        <end position="844"/>
    </location>
</feature>
<evidence type="ECO:0000313" key="3">
    <source>
        <dbReference type="EMBL" id="PYH43137.1"/>
    </source>
</evidence>
<dbReference type="InterPro" id="IPR049362">
    <property type="entry name" value="TTI1_rpt"/>
</dbReference>
<dbReference type="Proteomes" id="UP000248349">
    <property type="component" value="Unassembled WGS sequence"/>
</dbReference>
<dbReference type="GeneID" id="37080962"/>
<feature type="compositionally biased region" description="Basic and acidic residues" evidence="1">
    <location>
        <begin position="834"/>
        <end position="843"/>
    </location>
</feature>
<dbReference type="PANTHER" id="PTHR18460">
    <property type="entry name" value="TEL2 INTERACTING PROTEIN 1 TTI1 FAMILY MEMBER"/>
    <property type="match status" value="1"/>
</dbReference>
<feature type="domain" description="TTI1 N-terminal TPR" evidence="2">
    <location>
        <begin position="9"/>
        <end position="344"/>
    </location>
</feature>
<keyword evidence="4" id="KW-1185">Reference proteome</keyword>
<evidence type="ECO:0000259" key="2">
    <source>
        <dbReference type="Pfam" id="PF24173"/>
    </source>
</evidence>
<evidence type="ECO:0000313" key="4">
    <source>
        <dbReference type="Proteomes" id="UP000248349"/>
    </source>
</evidence>
<dbReference type="InterPro" id="IPR052587">
    <property type="entry name" value="TELO2-interacting_protein_1"/>
</dbReference>